<dbReference type="GeneID" id="64590568"/>
<organism evidence="2 3">
    <name type="scientific">Suillus plorans</name>
    <dbReference type="NCBI Taxonomy" id="116603"/>
    <lineage>
        <taxon>Eukaryota</taxon>
        <taxon>Fungi</taxon>
        <taxon>Dikarya</taxon>
        <taxon>Basidiomycota</taxon>
        <taxon>Agaricomycotina</taxon>
        <taxon>Agaricomycetes</taxon>
        <taxon>Agaricomycetidae</taxon>
        <taxon>Boletales</taxon>
        <taxon>Suillineae</taxon>
        <taxon>Suillaceae</taxon>
        <taxon>Suillus</taxon>
    </lineage>
</organism>
<dbReference type="Proteomes" id="UP000719766">
    <property type="component" value="Unassembled WGS sequence"/>
</dbReference>
<feature type="domain" description="eIF3 subunit M C-terminal helix" evidence="1">
    <location>
        <begin position="60"/>
        <end position="84"/>
    </location>
</feature>
<dbReference type="RefSeq" id="XP_041160738.1">
    <property type="nucleotide sequence ID" value="XM_041296804.1"/>
</dbReference>
<dbReference type="Pfam" id="PF18005">
    <property type="entry name" value="eIF3m_C_helix"/>
    <property type="match status" value="1"/>
</dbReference>
<proteinExistence type="predicted"/>
<feature type="non-terminal residue" evidence="2">
    <location>
        <position position="1"/>
    </location>
</feature>
<dbReference type="InterPro" id="IPR045237">
    <property type="entry name" value="COPS7/eIF3m"/>
</dbReference>
<dbReference type="PANTHER" id="PTHR15350">
    <property type="entry name" value="COP9 SIGNALOSOME COMPLEX SUBUNIT 7/DENDRITIC CELL PROTEIN GA17"/>
    <property type="match status" value="1"/>
</dbReference>
<name>A0A9P7DHJ2_9AGAM</name>
<accession>A0A9P7DHJ2</accession>
<sequence>ASLDFARVGHDLPYSKVASILQIELSEVEKWAIDVSTGLLSGKLLQTTQSLHLYRSSVCTFEREQWEALEKRLVAWKAGLASVL</sequence>
<keyword evidence="3" id="KW-1185">Reference proteome</keyword>
<reference evidence="2" key="1">
    <citation type="journal article" date="2020" name="New Phytol.">
        <title>Comparative genomics reveals dynamic genome evolution in host specialist ectomycorrhizal fungi.</title>
        <authorList>
            <person name="Lofgren L.A."/>
            <person name="Nguyen N.H."/>
            <person name="Vilgalys R."/>
            <person name="Ruytinx J."/>
            <person name="Liao H.L."/>
            <person name="Branco S."/>
            <person name="Kuo A."/>
            <person name="LaButti K."/>
            <person name="Lipzen A."/>
            <person name="Andreopoulos W."/>
            <person name="Pangilinan J."/>
            <person name="Riley R."/>
            <person name="Hundley H."/>
            <person name="Na H."/>
            <person name="Barry K."/>
            <person name="Grigoriev I.V."/>
            <person name="Stajich J.E."/>
            <person name="Kennedy P.G."/>
        </authorList>
    </citation>
    <scope>NUCLEOTIDE SEQUENCE</scope>
    <source>
        <strain evidence="2">S12</strain>
    </source>
</reference>
<evidence type="ECO:0000313" key="2">
    <source>
        <dbReference type="EMBL" id="KAG1794627.1"/>
    </source>
</evidence>
<dbReference type="GO" id="GO:0005852">
    <property type="term" value="C:eukaryotic translation initiation factor 3 complex"/>
    <property type="evidence" value="ECO:0007669"/>
    <property type="project" value="TreeGrafter"/>
</dbReference>
<comment type="caution">
    <text evidence="2">The sequence shown here is derived from an EMBL/GenBank/DDBJ whole genome shotgun (WGS) entry which is preliminary data.</text>
</comment>
<dbReference type="OrthoDB" id="10267031at2759"/>
<dbReference type="EMBL" id="JABBWE010000025">
    <property type="protein sequence ID" value="KAG1794627.1"/>
    <property type="molecule type" value="Genomic_DNA"/>
</dbReference>
<dbReference type="InterPro" id="IPR040750">
    <property type="entry name" value="eIF3m_C_helix"/>
</dbReference>
<protein>
    <recommendedName>
        <fullName evidence="1">eIF3 subunit M C-terminal helix domain-containing protein</fullName>
    </recommendedName>
</protein>
<dbReference type="PANTHER" id="PTHR15350:SF2">
    <property type="entry name" value="EUKARYOTIC TRANSLATION INITIATION FACTOR 3 SUBUNIT M"/>
    <property type="match status" value="1"/>
</dbReference>
<feature type="non-terminal residue" evidence="2">
    <location>
        <position position="84"/>
    </location>
</feature>
<dbReference type="AlphaFoldDB" id="A0A9P7DHJ2"/>
<evidence type="ECO:0000259" key="1">
    <source>
        <dbReference type="Pfam" id="PF18005"/>
    </source>
</evidence>
<dbReference type="GO" id="GO:0002183">
    <property type="term" value="P:cytoplasmic translational initiation"/>
    <property type="evidence" value="ECO:0007669"/>
    <property type="project" value="TreeGrafter"/>
</dbReference>
<gene>
    <name evidence="2" type="ORF">HD556DRAFT_1220928</name>
</gene>
<evidence type="ECO:0000313" key="3">
    <source>
        <dbReference type="Proteomes" id="UP000719766"/>
    </source>
</evidence>